<proteinExistence type="predicted"/>
<dbReference type="Gene3D" id="3.40.50.720">
    <property type="entry name" value="NAD(P)-binding Rossmann-like Domain"/>
    <property type="match status" value="1"/>
</dbReference>
<dbReference type="PANTHER" id="PTHR43267">
    <property type="entry name" value="TRNA THREONYLCARBAMOYLADENOSINE DEHYDRATASE"/>
    <property type="match status" value="1"/>
</dbReference>
<dbReference type="SUPFAM" id="SSF69572">
    <property type="entry name" value="Activating enzymes of the ubiquitin-like proteins"/>
    <property type="match status" value="1"/>
</dbReference>
<organism evidence="2 3">
    <name type="scientific">Corallococcus terminator</name>
    <dbReference type="NCBI Taxonomy" id="2316733"/>
    <lineage>
        <taxon>Bacteria</taxon>
        <taxon>Pseudomonadati</taxon>
        <taxon>Myxococcota</taxon>
        <taxon>Myxococcia</taxon>
        <taxon>Myxococcales</taxon>
        <taxon>Cystobacterineae</taxon>
        <taxon>Myxococcaceae</taxon>
        <taxon>Corallococcus</taxon>
    </lineage>
</organism>
<dbReference type="Pfam" id="PF00899">
    <property type="entry name" value="ThiF"/>
    <property type="match status" value="1"/>
</dbReference>
<dbReference type="InterPro" id="IPR035985">
    <property type="entry name" value="Ubiquitin-activating_enz"/>
</dbReference>
<evidence type="ECO:0000259" key="1">
    <source>
        <dbReference type="Pfam" id="PF00899"/>
    </source>
</evidence>
<sequence>MIAQSISMMHEETLRRIDLGGVLKDCQIWWLPAGAPTSEPRAIHCTLSGRMVVAGHTVHLQVSLPTEFPRCLPEIEVLEMFPPVGELPHLSAQGQGKVCFPQDANLLDADEPYAIVLDALAFTRNLLERMLPDSKRASEFAREAFVYWGQMAQRGVECVVTLGEHPAPIWVLSKGDELRAVVDDVAEYVASRAPGGMEGLESKFALYLPLGAERVASGFHPRELATLDGLRKHVRALPEEDRIRLSLLLGHVQGTELFVVVGLRRPQEERALLGLRIFDIQGGHPLEDVQALARIEPVLLRRRDHSFLAPRGGAGKGLRSRRVLLAGCGAVGGYIAFSLARAGIGGISLVDPDLLALENTYRHVCGLSWAGISKVVGLQWEIERAIPYVSVNAYRGRFERLLDSNASLLLENDLVISAMGHPTMDLDLNKRVWSDTKHPPVIFTWLEPLGVGGHALLTHRSKPDGFPRGCLKCLYSRPVEGGAIQNRAAFASPDAVYTRDTLGCGSRYLPFADLDAQRTAELATRLALRALRGEVSDAPLLSWRGERKPFEDEGFSVTELFSKALDPFGYIREDCPICSGK</sequence>
<dbReference type="EMBL" id="RAVZ01000069">
    <property type="protein sequence ID" value="RKG89311.1"/>
    <property type="molecule type" value="Genomic_DNA"/>
</dbReference>
<dbReference type="OrthoDB" id="4088010at2"/>
<evidence type="ECO:0000313" key="3">
    <source>
        <dbReference type="Proteomes" id="UP000268094"/>
    </source>
</evidence>
<dbReference type="PANTHER" id="PTHR43267:SF1">
    <property type="entry name" value="TRNA THREONYLCARBAMOYLADENOSINE DEHYDRATASE"/>
    <property type="match status" value="1"/>
</dbReference>
<dbReference type="GO" id="GO:0061503">
    <property type="term" value="F:tRNA threonylcarbamoyladenosine dehydratase"/>
    <property type="evidence" value="ECO:0007669"/>
    <property type="project" value="TreeGrafter"/>
</dbReference>
<keyword evidence="3" id="KW-1185">Reference proteome</keyword>
<dbReference type="GO" id="GO:0008641">
    <property type="term" value="F:ubiquitin-like modifier activating enzyme activity"/>
    <property type="evidence" value="ECO:0007669"/>
    <property type="project" value="InterPro"/>
</dbReference>
<name>A0A3A8JFM6_9BACT</name>
<protein>
    <recommendedName>
        <fullName evidence="1">THIF-type NAD/FAD binding fold domain-containing protein</fullName>
    </recommendedName>
</protein>
<comment type="caution">
    <text evidence="2">The sequence shown here is derived from an EMBL/GenBank/DDBJ whole genome shotgun (WGS) entry which is preliminary data.</text>
</comment>
<gene>
    <name evidence="2" type="ORF">D7V88_12865</name>
</gene>
<dbReference type="GO" id="GO:0061504">
    <property type="term" value="P:cyclic threonylcarbamoyladenosine biosynthetic process"/>
    <property type="evidence" value="ECO:0007669"/>
    <property type="project" value="TreeGrafter"/>
</dbReference>
<dbReference type="Proteomes" id="UP000268094">
    <property type="component" value="Unassembled WGS sequence"/>
</dbReference>
<dbReference type="RefSeq" id="WP_120540927.1">
    <property type="nucleotide sequence ID" value="NZ_RAVZ01000069.1"/>
</dbReference>
<dbReference type="InterPro" id="IPR045886">
    <property type="entry name" value="ThiF/MoeB/HesA"/>
</dbReference>
<accession>A0A3A8JFM6</accession>
<dbReference type="AlphaFoldDB" id="A0A3A8JFM6"/>
<dbReference type="InterPro" id="IPR000594">
    <property type="entry name" value="ThiF_NAD_FAD-bd"/>
</dbReference>
<evidence type="ECO:0000313" key="2">
    <source>
        <dbReference type="EMBL" id="RKG89311.1"/>
    </source>
</evidence>
<reference evidence="3" key="1">
    <citation type="submission" date="2018-09" db="EMBL/GenBank/DDBJ databases">
        <authorList>
            <person name="Livingstone P.G."/>
            <person name="Whitworth D.E."/>
        </authorList>
    </citation>
    <scope>NUCLEOTIDE SEQUENCE [LARGE SCALE GENOMIC DNA]</scope>
    <source>
        <strain evidence="3">CA054A</strain>
    </source>
</reference>
<feature type="domain" description="THIF-type NAD/FAD binding fold" evidence="1">
    <location>
        <begin position="316"/>
        <end position="484"/>
    </location>
</feature>